<protein>
    <submittedName>
        <fullName evidence="3">Uncharacterized protein</fullName>
    </submittedName>
</protein>
<feature type="coiled-coil region" evidence="1">
    <location>
        <begin position="350"/>
        <end position="398"/>
    </location>
</feature>
<keyword evidence="4" id="KW-1185">Reference proteome</keyword>
<feature type="compositionally biased region" description="Low complexity" evidence="2">
    <location>
        <begin position="89"/>
        <end position="104"/>
    </location>
</feature>
<keyword evidence="1" id="KW-0175">Coiled coil</keyword>
<feature type="compositionally biased region" description="Low complexity" evidence="2">
    <location>
        <begin position="163"/>
        <end position="178"/>
    </location>
</feature>
<organism evidence="3 4">
    <name type="scientific">Lithospermum erythrorhizon</name>
    <name type="common">Purple gromwell</name>
    <name type="synonym">Lithospermum officinale var. erythrorhizon</name>
    <dbReference type="NCBI Taxonomy" id="34254"/>
    <lineage>
        <taxon>Eukaryota</taxon>
        <taxon>Viridiplantae</taxon>
        <taxon>Streptophyta</taxon>
        <taxon>Embryophyta</taxon>
        <taxon>Tracheophyta</taxon>
        <taxon>Spermatophyta</taxon>
        <taxon>Magnoliopsida</taxon>
        <taxon>eudicotyledons</taxon>
        <taxon>Gunneridae</taxon>
        <taxon>Pentapetalae</taxon>
        <taxon>asterids</taxon>
        <taxon>lamiids</taxon>
        <taxon>Boraginales</taxon>
        <taxon>Boraginaceae</taxon>
        <taxon>Boraginoideae</taxon>
        <taxon>Lithospermeae</taxon>
        <taxon>Lithospermum</taxon>
    </lineage>
</organism>
<evidence type="ECO:0000313" key="4">
    <source>
        <dbReference type="Proteomes" id="UP001454036"/>
    </source>
</evidence>
<feature type="region of interest" description="Disordered" evidence="2">
    <location>
        <begin position="154"/>
        <end position="262"/>
    </location>
</feature>
<feature type="compositionally biased region" description="Low complexity" evidence="2">
    <location>
        <begin position="508"/>
        <end position="517"/>
    </location>
</feature>
<comment type="caution">
    <text evidence="3">The sequence shown here is derived from an EMBL/GenBank/DDBJ whole genome shotgun (WGS) entry which is preliminary data.</text>
</comment>
<feature type="compositionally biased region" description="Pro residues" evidence="2">
    <location>
        <begin position="230"/>
        <end position="240"/>
    </location>
</feature>
<feature type="region of interest" description="Disordered" evidence="2">
    <location>
        <begin position="495"/>
        <end position="517"/>
    </location>
</feature>
<dbReference type="Proteomes" id="UP001454036">
    <property type="component" value="Unassembled WGS sequence"/>
</dbReference>
<sequence length="517" mass="56594">MAGNSHQETSEVPPRPDLPVAVIDSESLPFCRLYSALGAEVPVGDFRFTPFQDPFANIELPQAVVDDLCRAVHDGPAEEPGLSAPGHDAPATTSSAANPPAAGTNVISSRLMDSVSDDILRAAKECVEPRDVPFSAMAGERRPLFRKMKVKKVSVPSETGSMAVPVAAPTPATTSTSQSRKRSSPDSERPMAFGTRKKHAARCPKRIETIIIPEDPPSRSSRTHAAPVQEPSPPLAPSPRAPLKSPASVPQEASSQDLSSTEYPSELLSLPYSLASGLPITEGSTLWRKTEAFQASKPLILERVKKDFDEAENPLEVQATIARHLIRTPNASYSLATRSQALESTFQSKLQEVSKRNEGLKNENAGLRSENAGLKSEIEQLKARVLAMQREKREAQEQCIQMGERKRADEELQKLKEVEESVPLKVEEACRLREKEAICLYHFSEDFRNEAGRDAAYCLCRFTRTFKDSNPLIVDNYKEFIAGYNADWFSSCDLEAPLTPDEEDDAEAAPPGDESAA</sequence>
<evidence type="ECO:0000313" key="3">
    <source>
        <dbReference type="EMBL" id="GAA0150604.1"/>
    </source>
</evidence>
<evidence type="ECO:0000256" key="2">
    <source>
        <dbReference type="SAM" id="MobiDB-lite"/>
    </source>
</evidence>
<evidence type="ECO:0000256" key="1">
    <source>
        <dbReference type="SAM" id="Coils"/>
    </source>
</evidence>
<feature type="region of interest" description="Disordered" evidence="2">
    <location>
        <begin position="75"/>
        <end position="104"/>
    </location>
</feature>
<dbReference type="EMBL" id="BAABME010001621">
    <property type="protein sequence ID" value="GAA0150604.1"/>
    <property type="molecule type" value="Genomic_DNA"/>
</dbReference>
<reference evidence="3 4" key="1">
    <citation type="submission" date="2024-01" db="EMBL/GenBank/DDBJ databases">
        <title>The complete chloroplast genome sequence of Lithospermum erythrorhizon: insights into the phylogenetic relationship among Boraginaceae species and the maternal lineages of purple gromwells.</title>
        <authorList>
            <person name="Okada T."/>
            <person name="Watanabe K."/>
        </authorList>
    </citation>
    <scope>NUCLEOTIDE SEQUENCE [LARGE SCALE GENOMIC DNA]</scope>
</reference>
<feature type="compositionally biased region" description="Polar residues" evidence="2">
    <location>
        <begin position="251"/>
        <end position="261"/>
    </location>
</feature>
<accession>A0AAV3PFX2</accession>
<proteinExistence type="predicted"/>
<dbReference type="AlphaFoldDB" id="A0AAV3PFX2"/>
<name>A0AAV3PFX2_LITER</name>
<feature type="compositionally biased region" description="Basic residues" evidence="2">
    <location>
        <begin position="195"/>
        <end position="204"/>
    </location>
</feature>
<gene>
    <name evidence="3" type="ORF">LIER_09512</name>
</gene>